<feature type="transmembrane region" description="Helical" evidence="1">
    <location>
        <begin position="21"/>
        <end position="43"/>
    </location>
</feature>
<sequence length="159" mass="19184">MEFINITLFQFFYYDKKLKLLIVYHTIITTYKIMFFSISLHPYENLGLLNNPLLAEELSIPISICDIKDENNLKCIDEYIYPFSQFDNQYTYFLAQNDSKTIAFVKHQDIYGSNYYFLDALTNVQEQENNYFEKFKELTYDNIDRITLFRDLDVKINKF</sequence>
<evidence type="ECO:0000256" key="1">
    <source>
        <dbReference type="SAM" id="Phobius"/>
    </source>
</evidence>
<keyword evidence="1" id="KW-0472">Membrane</keyword>
<name>A0A6C0DZZ4_9ZZZZ</name>
<evidence type="ECO:0000313" key="2">
    <source>
        <dbReference type="EMBL" id="QHT21931.1"/>
    </source>
</evidence>
<dbReference type="EMBL" id="MN739698">
    <property type="protein sequence ID" value="QHT21931.1"/>
    <property type="molecule type" value="Genomic_DNA"/>
</dbReference>
<organism evidence="2">
    <name type="scientific">viral metagenome</name>
    <dbReference type="NCBI Taxonomy" id="1070528"/>
    <lineage>
        <taxon>unclassified sequences</taxon>
        <taxon>metagenomes</taxon>
        <taxon>organismal metagenomes</taxon>
    </lineage>
</organism>
<protein>
    <submittedName>
        <fullName evidence="2">Uncharacterized protein</fullName>
    </submittedName>
</protein>
<proteinExistence type="predicted"/>
<keyword evidence="1" id="KW-1133">Transmembrane helix</keyword>
<keyword evidence="1" id="KW-0812">Transmembrane</keyword>
<reference evidence="2" key="1">
    <citation type="journal article" date="2020" name="Nature">
        <title>Giant virus diversity and host interactions through global metagenomics.</title>
        <authorList>
            <person name="Schulz F."/>
            <person name="Roux S."/>
            <person name="Paez-Espino D."/>
            <person name="Jungbluth S."/>
            <person name="Walsh D.A."/>
            <person name="Denef V.J."/>
            <person name="McMahon K.D."/>
            <person name="Konstantinidis K.T."/>
            <person name="Eloe-Fadrosh E.A."/>
            <person name="Kyrpides N.C."/>
            <person name="Woyke T."/>
        </authorList>
    </citation>
    <scope>NUCLEOTIDE SEQUENCE</scope>
    <source>
        <strain evidence="2">GVMAG-M-3300023179-103</strain>
    </source>
</reference>
<accession>A0A6C0DZZ4</accession>
<dbReference type="AlphaFoldDB" id="A0A6C0DZZ4"/>